<proteinExistence type="inferred from homology"/>
<gene>
    <name evidence="2" type="ORF">QYB95_03720</name>
</gene>
<evidence type="ECO:0000313" key="2">
    <source>
        <dbReference type="EMBL" id="MDN4492637.1"/>
    </source>
</evidence>
<accession>A0ABT8GMI1</accession>
<keyword evidence="3" id="KW-1185">Reference proteome</keyword>
<sequence length="364" mass="42252">MQLENEPVQLPNELERKTAEIKDKVQNSPEIHVIGRQLDIENLNSLVSFGSQSAVEISRFSDMILSSIRRTKMEEAKDLTLRLGKIMDLFNLDDFDKEKKPTLFQKLFNKTRDSMEAIHQKYELMQTDVEKVGITLKKFETDILKENDQLETMFHHNLAYYEELQKYIIVGQKAVGEISGKLLPECEERVRVSGNQLDLLKLQNLNEAKQMLEQRVYDLQLAENVALQSLPMIKMTQMGNDELVRKINASFIVTLPLFKQALVQSVALKRQEVRAKSQQALDARTNEILRRNSDNSALQEKAMERLKTGKLPQMETLEKTWNTIMQGIEDVKKIYANSNEKRKAGTNKLEQFKRNLEQRQLLRN</sequence>
<dbReference type="Proteomes" id="UP001172743">
    <property type="component" value="Unassembled WGS sequence"/>
</dbReference>
<dbReference type="PIRSF" id="PIRSF026508">
    <property type="entry name" value="TelA"/>
    <property type="match status" value="1"/>
</dbReference>
<dbReference type="EMBL" id="JAUHTQ010000002">
    <property type="protein sequence ID" value="MDN4492637.1"/>
    <property type="molecule type" value="Genomic_DNA"/>
</dbReference>
<name>A0ABT8GMI1_9BACL</name>
<dbReference type="Pfam" id="PF05816">
    <property type="entry name" value="TelA"/>
    <property type="match status" value="1"/>
</dbReference>
<protein>
    <submittedName>
        <fullName evidence="2">Toxic anion resistance protein</fullName>
    </submittedName>
</protein>
<reference evidence="2" key="1">
    <citation type="submission" date="2023-07" db="EMBL/GenBank/DDBJ databases">
        <title>Ureibacillus sp. isolated from freshwater well.</title>
        <authorList>
            <person name="Kirdat K."/>
            <person name="Bhatt A."/>
            <person name="Teware R."/>
            <person name="Bhavsar Y."/>
            <person name="Yadav A."/>
        </authorList>
    </citation>
    <scope>NUCLEOTIDE SEQUENCE</scope>
    <source>
        <strain evidence="2">BA0131</strain>
    </source>
</reference>
<organism evidence="2 3">
    <name type="scientific">Ureibacillus aquaedulcis</name>
    <dbReference type="NCBI Taxonomy" id="3058421"/>
    <lineage>
        <taxon>Bacteria</taxon>
        <taxon>Bacillati</taxon>
        <taxon>Bacillota</taxon>
        <taxon>Bacilli</taxon>
        <taxon>Bacillales</taxon>
        <taxon>Caryophanaceae</taxon>
        <taxon>Ureibacillus</taxon>
    </lineage>
</organism>
<dbReference type="InterPro" id="IPR008863">
    <property type="entry name" value="Toxic_anion-R_TelA"/>
</dbReference>
<dbReference type="RefSeq" id="WP_301136769.1">
    <property type="nucleotide sequence ID" value="NZ_JAUHTQ010000002.1"/>
</dbReference>
<comment type="similarity">
    <text evidence="1">Belongs to the TelA family.</text>
</comment>
<comment type="caution">
    <text evidence="2">The sequence shown here is derived from an EMBL/GenBank/DDBJ whole genome shotgun (WGS) entry which is preliminary data.</text>
</comment>
<evidence type="ECO:0000256" key="1">
    <source>
        <dbReference type="PIRNR" id="PIRNR026508"/>
    </source>
</evidence>
<evidence type="ECO:0000313" key="3">
    <source>
        <dbReference type="Proteomes" id="UP001172743"/>
    </source>
</evidence>
<dbReference type="PANTHER" id="PTHR38432:SF2">
    <property type="entry name" value="TELLURITE RESISTANCE PROTEIN"/>
    <property type="match status" value="1"/>
</dbReference>
<dbReference type="PANTHER" id="PTHR38432">
    <property type="entry name" value="TELA-LIKE PROTEIN SAOUHSC_01408"/>
    <property type="match status" value="1"/>
</dbReference>